<dbReference type="AlphaFoldDB" id="A0A4Z0GN79"/>
<protein>
    <submittedName>
        <fullName evidence="1">Uncharacterized protein</fullName>
    </submittedName>
</protein>
<dbReference type="Proteomes" id="UP000298347">
    <property type="component" value="Unassembled WGS sequence"/>
</dbReference>
<keyword evidence="2" id="KW-1185">Reference proteome</keyword>
<proteinExistence type="predicted"/>
<evidence type="ECO:0000313" key="2">
    <source>
        <dbReference type="Proteomes" id="UP000298347"/>
    </source>
</evidence>
<comment type="caution">
    <text evidence="1">The sequence shown here is derived from an EMBL/GenBank/DDBJ whole genome shotgun (WGS) entry which is preliminary data.</text>
</comment>
<sequence>MRFRISGFFEREGFEIEVPVETVEATAGDVVNQYARNANLGSVFFDPVHVRLCYLKRGGRMRELQGKDCRCAVLRQSEEQGRHISPRVYNAEDFQSTPFSNFLTLLSREMPTDRNAYFEYIAYAFSPCDNVAFSQDTDEKKGGICHAFH</sequence>
<evidence type="ECO:0000313" key="1">
    <source>
        <dbReference type="EMBL" id="TGA98597.1"/>
    </source>
</evidence>
<accession>A0A4Z0GN79</accession>
<gene>
    <name evidence="1" type="ORF">E4665_06965</name>
</gene>
<reference evidence="1 2" key="1">
    <citation type="journal article" date="2015" name="Int. J. Syst. Evol. Microbiol.">
        <title>Sporolactobacillus shoreae sp. nov. and Sporolactobacillus spathodeae sp. nov., two spore-forming lactic acid bacteria isolated from tree barks in Thailand.</title>
        <authorList>
            <person name="Thamacharoensuk T."/>
            <person name="Kitahara M."/>
            <person name="Ohkuma M."/>
            <person name="Thongchul N."/>
            <person name="Tanasupawat S."/>
        </authorList>
    </citation>
    <scope>NUCLEOTIDE SEQUENCE [LARGE SCALE GENOMIC DNA]</scope>
    <source>
        <strain evidence="1 2">BK92</strain>
    </source>
</reference>
<dbReference type="EMBL" id="SRJD01000006">
    <property type="protein sequence ID" value="TGA98597.1"/>
    <property type="molecule type" value="Genomic_DNA"/>
</dbReference>
<name>A0A4Z0GN79_9BACL</name>
<organism evidence="1 2">
    <name type="scientific">Sporolactobacillus shoreae</name>
    <dbReference type="NCBI Taxonomy" id="1465501"/>
    <lineage>
        <taxon>Bacteria</taxon>
        <taxon>Bacillati</taxon>
        <taxon>Bacillota</taxon>
        <taxon>Bacilli</taxon>
        <taxon>Bacillales</taxon>
        <taxon>Sporolactobacillaceae</taxon>
        <taxon>Sporolactobacillus</taxon>
    </lineage>
</organism>
<dbReference type="RefSeq" id="WP_135348076.1">
    <property type="nucleotide sequence ID" value="NZ_SRJD01000006.1"/>
</dbReference>